<dbReference type="Proteomes" id="UP001500571">
    <property type="component" value="Unassembled WGS sequence"/>
</dbReference>
<evidence type="ECO:0008006" key="3">
    <source>
        <dbReference type="Google" id="ProtNLM"/>
    </source>
</evidence>
<dbReference type="SUPFAM" id="SSF55729">
    <property type="entry name" value="Acyl-CoA N-acyltransferases (Nat)"/>
    <property type="match status" value="1"/>
</dbReference>
<gene>
    <name evidence="1" type="ORF">GCM10009798_07380</name>
</gene>
<dbReference type="InterPro" id="IPR038764">
    <property type="entry name" value="GNAT_N_AcTrfase_prd"/>
</dbReference>
<organism evidence="1 2">
    <name type="scientific">Nocardioides panacihumi</name>
    <dbReference type="NCBI Taxonomy" id="400774"/>
    <lineage>
        <taxon>Bacteria</taxon>
        <taxon>Bacillati</taxon>
        <taxon>Actinomycetota</taxon>
        <taxon>Actinomycetes</taxon>
        <taxon>Propionibacteriales</taxon>
        <taxon>Nocardioidaceae</taxon>
        <taxon>Nocardioides</taxon>
    </lineage>
</organism>
<dbReference type="PANTHER" id="PTHR41700">
    <property type="entry name" value="GCN5-RELATED N-ACETYLTRANSFERASE"/>
    <property type="match status" value="1"/>
</dbReference>
<dbReference type="InterPro" id="IPR016181">
    <property type="entry name" value="Acyl_CoA_acyltransferase"/>
</dbReference>
<accession>A0ABN2QGK8</accession>
<reference evidence="1 2" key="1">
    <citation type="journal article" date="2019" name="Int. J. Syst. Evol. Microbiol.">
        <title>The Global Catalogue of Microorganisms (GCM) 10K type strain sequencing project: providing services to taxonomists for standard genome sequencing and annotation.</title>
        <authorList>
            <consortium name="The Broad Institute Genomics Platform"/>
            <consortium name="The Broad Institute Genome Sequencing Center for Infectious Disease"/>
            <person name="Wu L."/>
            <person name="Ma J."/>
        </authorList>
    </citation>
    <scope>NUCLEOTIDE SEQUENCE [LARGE SCALE GENOMIC DNA]</scope>
    <source>
        <strain evidence="1 2">JCM 15309</strain>
    </source>
</reference>
<comment type="caution">
    <text evidence="1">The sequence shown here is derived from an EMBL/GenBank/DDBJ whole genome shotgun (WGS) entry which is preliminary data.</text>
</comment>
<evidence type="ECO:0000313" key="1">
    <source>
        <dbReference type="EMBL" id="GAA1950548.1"/>
    </source>
</evidence>
<dbReference type="EMBL" id="BAAAPB010000001">
    <property type="protein sequence ID" value="GAA1950548.1"/>
    <property type="molecule type" value="Genomic_DNA"/>
</dbReference>
<keyword evidence="2" id="KW-1185">Reference proteome</keyword>
<dbReference type="RefSeq" id="WP_344042529.1">
    <property type="nucleotide sequence ID" value="NZ_BAAAPB010000001.1"/>
</dbReference>
<sequence length="262" mass="28233">MTTEAWTSYAAAAARSRIVVRELGELGELQEAAAVLGRIWGVPDNPPMGAELLRALGKAESYVAGAYEGTEMVGVCVGFHSTPAARTMHSHIAGVTEAVAGRHAGFALKLHQRAWCLDRGIELMEWTFDPLVSRNAYFNLAKLGARVAEYLPDFYGSMDDGINRDDETDRILVHWELATPAVVAASAGTPVRPVVPAAAAASWVQVPRDIEALRLTDPEQARSWRTKVREQLLSSLAAGGSVAGFDKEQGYLVLPHEGDSLP</sequence>
<dbReference type="PANTHER" id="PTHR41700:SF1">
    <property type="entry name" value="N-ACETYLTRANSFERASE DOMAIN-CONTAINING PROTEIN"/>
    <property type="match status" value="1"/>
</dbReference>
<protein>
    <recommendedName>
        <fullName evidence="3">GNAT family N-acetyltransferase</fullName>
    </recommendedName>
</protein>
<proteinExistence type="predicted"/>
<name>A0ABN2QGK8_9ACTN</name>
<evidence type="ECO:0000313" key="2">
    <source>
        <dbReference type="Proteomes" id="UP001500571"/>
    </source>
</evidence>